<dbReference type="InterPro" id="IPR036188">
    <property type="entry name" value="FAD/NAD-bd_sf"/>
</dbReference>
<feature type="domain" description="FAD/NAD(P)-binding" evidence="3">
    <location>
        <begin position="3"/>
        <end position="269"/>
    </location>
</feature>
<proteinExistence type="predicted"/>
<name>A0A1H2VG95_ACIFE</name>
<dbReference type="PRINTS" id="PR00469">
    <property type="entry name" value="PNDRDTASEII"/>
</dbReference>
<dbReference type="InterPro" id="IPR050097">
    <property type="entry name" value="Ferredoxin-NADP_redctase_2"/>
</dbReference>
<organism evidence="4 5">
    <name type="scientific">Acidaminococcus fermentans</name>
    <dbReference type="NCBI Taxonomy" id="905"/>
    <lineage>
        <taxon>Bacteria</taxon>
        <taxon>Bacillati</taxon>
        <taxon>Bacillota</taxon>
        <taxon>Negativicutes</taxon>
        <taxon>Acidaminococcales</taxon>
        <taxon>Acidaminococcaceae</taxon>
        <taxon>Acidaminococcus</taxon>
    </lineage>
</organism>
<dbReference type="InterPro" id="IPR023753">
    <property type="entry name" value="FAD/NAD-binding_dom"/>
</dbReference>
<keyword evidence="2" id="KW-0560">Oxidoreductase</keyword>
<dbReference type="AlphaFoldDB" id="A0A1H2VG95"/>
<dbReference type="PRINTS" id="PR00368">
    <property type="entry name" value="FADPNR"/>
</dbReference>
<dbReference type="Gene3D" id="3.50.50.60">
    <property type="entry name" value="FAD/NAD(P)-binding domain"/>
    <property type="match status" value="2"/>
</dbReference>
<dbReference type="PANTHER" id="PTHR48105">
    <property type="entry name" value="THIOREDOXIN REDUCTASE 1-RELATED-RELATED"/>
    <property type="match status" value="1"/>
</dbReference>
<dbReference type="RefSeq" id="WP_074705089.1">
    <property type="nucleotide sequence ID" value="NZ_FNOP01000004.1"/>
</dbReference>
<gene>
    <name evidence="4" type="ORF">SAMN05216495_10434</name>
</gene>
<evidence type="ECO:0000256" key="2">
    <source>
        <dbReference type="ARBA" id="ARBA00023002"/>
    </source>
</evidence>
<dbReference type="SUPFAM" id="SSF51905">
    <property type="entry name" value="FAD/NAD(P)-binding domain"/>
    <property type="match status" value="1"/>
</dbReference>
<keyword evidence="1" id="KW-0285">Flavoprotein</keyword>
<dbReference type="Pfam" id="PF07992">
    <property type="entry name" value="Pyr_redox_2"/>
    <property type="match status" value="1"/>
</dbReference>
<dbReference type="GO" id="GO:0016491">
    <property type="term" value="F:oxidoreductase activity"/>
    <property type="evidence" value="ECO:0007669"/>
    <property type="project" value="UniProtKB-KW"/>
</dbReference>
<dbReference type="Proteomes" id="UP000182379">
    <property type="component" value="Unassembled WGS sequence"/>
</dbReference>
<comment type="caution">
    <text evidence="4">The sequence shown here is derived from an EMBL/GenBank/DDBJ whole genome shotgun (WGS) entry which is preliminary data.</text>
</comment>
<reference evidence="4 5" key="1">
    <citation type="submission" date="2016-10" db="EMBL/GenBank/DDBJ databases">
        <authorList>
            <person name="Varghese N."/>
            <person name="Submissions S."/>
        </authorList>
    </citation>
    <scope>NUCLEOTIDE SEQUENCE [LARGE SCALE GENOMIC DNA]</scope>
    <source>
        <strain evidence="4 5">WCC6</strain>
    </source>
</reference>
<evidence type="ECO:0000259" key="3">
    <source>
        <dbReference type="Pfam" id="PF07992"/>
    </source>
</evidence>
<evidence type="ECO:0000313" key="5">
    <source>
        <dbReference type="Proteomes" id="UP000182379"/>
    </source>
</evidence>
<sequence length="285" mass="29824">MLYDIAIVGGGPAGCSAAVTAANRSLGTLLLDTGDFGLALRKSPLVKNYLGLPERSGAELMDAFTAHMKAAGTTVVPHKVLSIMPREKSFFLATPGDVYEARSVILCPGAAHGKPLEGETALLGKGVSNCATCDGFLYRGKTIGVVTNLPSAWEEVEFLAGLAAEVKLWADFPLPEEKPANVTVMAGKPRKILGEGKAEALETTAGTEPLDGLFLLRETDPLDRLLPGLRLDGPFIRVDGNLATSVPGVFAAGDAAGYPWQINKAAGEGQKALLSAASWLRENPV</sequence>
<evidence type="ECO:0000256" key="1">
    <source>
        <dbReference type="ARBA" id="ARBA00022630"/>
    </source>
</evidence>
<accession>A0A1H2VG95</accession>
<evidence type="ECO:0000313" key="4">
    <source>
        <dbReference type="EMBL" id="SDW67288.1"/>
    </source>
</evidence>
<protein>
    <submittedName>
        <fullName evidence="4">Thioredoxin reductase (NADPH)</fullName>
    </submittedName>
</protein>
<dbReference type="EMBL" id="FNOP01000004">
    <property type="protein sequence ID" value="SDW67288.1"/>
    <property type="molecule type" value="Genomic_DNA"/>
</dbReference>